<protein>
    <submittedName>
        <fullName evidence="3">Secreted protein</fullName>
    </submittedName>
</protein>
<dbReference type="WBParaSite" id="TTAC_0000278901-mRNA-1">
    <property type="protein sequence ID" value="TTAC_0000278901-mRNA-1"/>
    <property type="gene ID" value="TTAC_0000278901"/>
</dbReference>
<reference evidence="1 2" key="2">
    <citation type="submission" date="2018-11" db="EMBL/GenBank/DDBJ databases">
        <authorList>
            <consortium name="Pathogen Informatics"/>
        </authorList>
    </citation>
    <scope>NUCLEOTIDE SEQUENCE [LARGE SCALE GENOMIC DNA]</scope>
</reference>
<dbReference type="Proteomes" id="UP000274429">
    <property type="component" value="Unassembled WGS sequence"/>
</dbReference>
<organism evidence="3">
    <name type="scientific">Hydatigena taeniaeformis</name>
    <name type="common">Feline tapeworm</name>
    <name type="synonym">Taenia taeniaeformis</name>
    <dbReference type="NCBI Taxonomy" id="6205"/>
    <lineage>
        <taxon>Eukaryota</taxon>
        <taxon>Metazoa</taxon>
        <taxon>Spiralia</taxon>
        <taxon>Lophotrochozoa</taxon>
        <taxon>Platyhelminthes</taxon>
        <taxon>Cestoda</taxon>
        <taxon>Eucestoda</taxon>
        <taxon>Cyclophyllidea</taxon>
        <taxon>Taeniidae</taxon>
        <taxon>Hydatigera</taxon>
    </lineage>
</organism>
<name>A0A0R3WPU9_HYDTA</name>
<evidence type="ECO:0000313" key="3">
    <source>
        <dbReference type="WBParaSite" id="TTAC_0000278901-mRNA-1"/>
    </source>
</evidence>
<evidence type="ECO:0000313" key="1">
    <source>
        <dbReference type="EMBL" id="VDM21124.1"/>
    </source>
</evidence>
<keyword evidence="2" id="KW-1185">Reference proteome</keyword>
<dbReference type="EMBL" id="UYWX01001492">
    <property type="protein sequence ID" value="VDM21124.1"/>
    <property type="molecule type" value="Genomic_DNA"/>
</dbReference>
<accession>A0A0R3WPU9</accession>
<gene>
    <name evidence="1" type="ORF">TTAC_LOCUS2774</name>
</gene>
<sequence length="91" mass="9995">MFDGYLGMDLVWSACTGPTVALSSLISRIASKVMPSSTWCEVCECNDQRCHMFLCFLAMMCKGVADVAADMDEARLSAEPRNVGLLRVYCT</sequence>
<evidence type="ECO:0000313" key="2">
    <source>
        <dbReference type="Proteomes" id="UP000274429"/>
    </source>
</evidence>
<proteinExistence type="predicted"/>
<dbReference type="AlphaFoldDB" id="A0A0R3WPU9"/>
<reference evidence="3" key="1">
    <citation type="submission" date="2017-02" db="UniProtKB">
        <authorList>
            <consortium name="WormBaseParasite"/>
        </authorList>
    </citation>
    <scope>IDENTIFICATION</scope>
</reference>